<dbReference type="PANTHER" id="PTHR48099:SF5">
    <property type="entry name" value="C-1-TETRAHYDROFOLATE SYNTHASE, CYTOPLASMIC"/>
    <property type="match status" value="1"/>
</dbReference>
<dbReference type="GO" id="GO:0035999">
    <property type="term" value="P:tetrahydrofolate interconversion"/>
    <property type="evidence" value="ECO:0007669"/>
    <property type="project" value="TreeGrafter"/>
</dbReference>
<sequence length="299" mass="32375">MATLLDGKVCSKEIEEELKEVIPTLSVTPTLALVLIGSNPNSKTYVRLKQNACRRVQITPQVHELSESIAFEELLALIQSLNVNVNVHGILLQLPLPGHLKCHEDELLETISPLKDVDGLHSHHFARLAEPKKNENAVAPNDFRLQPCTPAGCLEILSRNGIELEGKDVVVIGRGQLVGLPLSLMLLAKNATVTICHTKTKNLEDKVRQAEVVFVGTGQPELVKGDWLAEGAVVVDCGISYVDDDSSKKGYKILGDVEFTAARKRVSAITPVPGGIGPMTIAMLLKNTVECAKFAASKK</sequence>
<organism evidence="10 11">
    <name type="scientific">Peronospora belbahrii</name>
    <dbReference type="NCBI Taxonomy" id="622444"/>
    <lineage>
        <taxon>Eukaryota</taxon>
        <taxon>Sar</taxon>
        <taxon>Stramenopiles</taxon>
        <taxon>Oomycota</taxon>
        <taxon>Peronosporomycetes</taxon>
        <taxon>Peronosporales</taxon>
        <taxon>Peronosporaceae</taxon>
        <taxon>Peronospora</taxon>
    </lineage>
</organism>
<evidence type="ECO:0000313" key="10">
    <source>
        <dbReference type="EMBL" id="CAH0473917.1"/>
    </source>
</evidence>
<dbReference type="PANTHER" id="PTHR48099">
    <property type="entry name" value="C-1-TETRAHYDROFOLATE SYNTHASE, CYTOPLASMIC-RELATED"/>
    <property type="match status" value="1"/>
</dbReference>
<keyword evidence="4" id="KW-0378">Hydrolase</keyword>
<evidence type="ECO:0000256" key="4">
    <source>
        <dbReference type="ARBA" id="ARBA00022801"/>
    </source>
</evidence>
<reference evidence="10" key="1">
    <citation type="submission" date="2021-11" db="EMBL/GenBank/DDBJ databases">
        <authorList>
            <person name="Islam A."/>
            <person name="Islam S."/>
            <person name="Flora M.S."/>
            <person name="Rahman M."/>
            <person name="Ziaur R.M."/>
            <person name="Epstein J.H."/>
            <person name="Hassan M."/>
            <person name="Klassen M."/>
            <person name="Woodard K."/>
            <person name="Webb A."/>
            <person name="Webby R.J."/>
            <person name="El Zowalaty M.E."/>
        </authorList>
    </citation>
    <scope>NUCLEOTIDE SEQUENCE</scope>
    <source>
        <strain evidence="10">Pbs3</strain>
    </source>
</reference>
<keyword evidence="6" id="KW-0560">Oxidoreductase</keyword>
<evidence type="ECO:0008006" key="12">
    <source>
        <dbReference type="Google" id="ProtNLM"/>
    </source>
</evidence>
<dbReference type="SUPFAM" id="SSF51735">
    <property type="entry name" value="NAD(P)-binding Rossmann-fold domains"/>
    <property type="match status" value="1"/>
</dbReference>
<comment type="caution">
    <text evidence="10">The sequence shown here is derived from an EMBL/GenBank/DDBJ whole genome shotgun (WGS) entry which is preliminary data.</text>
</comment>
<dbReference type="InterPro" id="IPR046346">
    <property type="entry name" value="Aminoacid_DH-like_N_sf"/>
</dbReference>
<dbReference type="InterPro" id="IPR020630">
    <property type="entry name" value="THF_DH/CycHdrlase_cat_dom"/>
</dbReference>
<evidence type="ECO:0000259" key="8">
    <source>
        <dbReference type="Pfam" id="PF00763"/>
    </source>
</evidence>
<evidence type="ECO:0000256" key="3">
    <source>
        <dbReference type="ARBA" id="ARBA00022563"/>
    </source>
</evidence>
<dbReference type="InterPro" id="IPR020867">
    <property type="entry name" value="THF_DH/CycHdrlase_CS"/>
</dbReference>
<keyword evidence="5" id="KW-0521">NADP</keyword>
<keyword evidence="7" id="KW-0511">Multifunctional enzyme</keyword>
<gene>
    <name evidence="10" type="ORF">PBS003_LOCUS791</name>
</gene>
<dbReference type="Pfam" id="PF00763">
    <property type="entry name" value="THF_DHG_CYH"/>
    <property type="match status" value="1"/>
</dbReference>
<evidence type="ECO:0000256" key="5">
    <source>
        <dbReference type="ARBA" id="ARBA00022857"/>
    </source>
</evidence>
<evidence type="ECO:0000256" key="1">
    <source>
        <dbReference type="ARBA" id="ARBA00004777"/>
    </source>
</evidence>
<evidence type="ECO:0000313" key="11">
    <source>
        <dbReference type="Proteomes" id="UP001160483"/>
    </source>
</evidence>
<comment type="pathway">
    <text evidence="1">One-carbon metabolism; tetrahydrofolate interconversion.</text>
</comment>
<dbReference type="FunFam" id="3.40.50.720:FF:000006">
    <property type="entry name" value="Bifunctional protein FolD"/>
    <property type="match status" value="1"/>
</dbReference>
<dbReference type="SUPFAM" id="SSF53223">
    <property type="entry name" value="Aminoacid dehydrogenase-like, N-terminal domain"/>
    <property type="match status" value="1"/>
</dbReference>
<dbReference type="Gene3D" id="3.40.50.720">
    <property type="entry name" value="NAD(P)-binding Rossmann-like Domain"/>
    <property type="match status" value="1"/>
</dbReference>
<dbReference type="Gene3D" id="3.40.50.10860">
    <property type="entry name" value="Leucine Dehydrogenase, chain A, domain 1"/>
    <property type="match status" value="1"/>
</dbReference>
<evidence type="ECO:0000256" key="7">
    <source>
        <dbReference type="ARBA" id="ARBA00023268"/>
    </source>
</evidence>
<dbReference type="Proteomes" id="UP001160483">
    <property type="component" value="Unassembled WGS sequence"/>
</dbReference>
<name>A0AAU9KI39_9STRA</name>
<dbReference type="AlphaFoldDB" id="A0AAU9KI39"/>
<dbReference type="GO" id="GO:0004477">
    <property type="term" value="F:methenyltetrahydrofolate cyclohydrolase activity"/>
    <property type="evidence" value="ECO:0007669"/>
    <property type="project" value="TreeGrafter"/>
</dbReference>
<evidence type="ECO:0000256" key="2">
    <source>
        <dbReference type="ARBA" id="ARBA00011738"/>
    </source>
</evidence>
<dbReference type="InterPro" id="IPR036291">
    <property type="entry name" value="NAD(P)-bd_dom_sf"/>
</dbReference>
<feature type="domain" description="Tetrahydrofolate dehydrogenase/cyclohydrolase NAD(P)-binding" evidence="9">
    <location>
        <begin position="147"/>
        <end position="294"/>
    </location>
</feature>
<proteinExistence type="inferred from homology"/>
<protein>
    <recommendedName>
        <fullName evidence="12">Methenyltetrahydrofolate cyclohydrolase</fullName>
    </recommendedName>
</protein>
<dbReference type="InterPro" id="IPR020631">
    <property type="entry name" value="THF_DH/CycHdrlase_NAD-bd_dom"/>
</dbReference>
<dbReference type="FunFam" id="3.40.50.10860:FF:000005">
    <property type="entry name" value="C-1-tetrahydrofolate synthase, cytoplasmic, putative"/>
    <property type="match status" value="1"/>
</dbReference>
<dbReference type="EMBL" id="CAKKTJ010000090">
    <property type="protein sequence ID" value="CAH0473917.1"/>
    <property type="molecule type" value="Genomic_DNA"/>
</dbReference>
<feature type="domain" description="Tetrahydrofolate dehydrogenase/cyclohydrolase catalytic" evidence="8">
    <location>
        <begin position="5"/>
        <end position="118"/>
    </location>
</feature>
<dbReference type="PROSITE" id="PS00767">
    <property type="entry name" value="THF_DHG_CYH_2"/>
    <property type="match status" value="1"/>
</dbReference>
<dbReference type="HAMAP" id="MF_01576">
    <property type="entry name" value="THF_DHG_CYH"/>
    <property type="match status" value="1"/>
</dbReference>
<dbReference type="GO" id="GO:0004488">
    <property type="term" value="F:methylenetetrahydrofolate dehydrogenase (NADP+) activity"/>
    <property type="evidence" value="ECO:0007669"/>
    <property type="project" value="InterPro"/>
</dbReference>
<dbReference type="CDD" id="cd01080">
    <property type="entry name" value="NAD_bind_m-THF_DH_Cyclohyd"/>
    <property type="match status" value="1"/>
</dbReference>
<dbReference type="InterPro" id="IPR000672">
    <property type="entry name" value="THF_DH/CycHdrlase"/>
</dbReference>
<dbReference type="GO" id="GO:0005829">
    <property type="term" value="C:cytosol"/>
    <property type="evidence" value="ECO:0007669"/>
    <property type="project" value="TreeGrafter"/>
</dbReference>
<comment type="subunit">
    <text evidence="2">Homodimer.</text>
</comment>
<dbReference type="PRINTS" id="PR00085">
    <property type="entry name" value="THFDHDRGNASE"/>
</dbReference>
<accession>A0AAU9KI39</accession>
<dbReference type="Pfam" id="PF02882">
    <property type="entry name" value="THF_DHG_CYH_C"/>
    <property type="match status" value="1"/>
</dbReference>
<keyword evidence="3" id="KW-0554">One-carbon metabolism</keyword>
<evidence type="ECO:0000256" key="6">
    <source>
        <dbReference type="ARBA" id="ARBA00023002"/>
    </source>
</evidence>
<evidence type="ECO:0000259" key="9">
    <source>
        <dbReference type="Pfam" id="PF02882"/>
    </source>
</evidence>